<evidence type="ECO:0000313" key="2">
    <source>
        <dbReference type="Proteomes" id="UP001292094"/>
    </source>
</evidence>
<evidence type="ECO:0000313" key="1">
    <source>
        <dbReference type="EMBL" id="KAK4300893.1"/>
    </source>
</evidence>
<dbReference type="PANTHER" id="PTHR23278:SF19">
    <property type="entry name" value="OBSCURIN"/>
    <property type="match status" value="1"/>
</dbReference>
<reference evidence="1" key="1">
    <citation type="submission" date="2023-11" db="EMBL/GenBank/DDBJ databases">
        <title>Genome assemblies of two species of porcelain crab, Petrolisthes cinctipes and Petrolisthes manimaculis (Anomura: Porcellanidae).</title>
        <authorList>
            <person name="Angst P."/>
        </authorList>
    </citation>
    <scope>NUCLEOTIDE SEQUENCE</scope>
    <source>
        <strain evidence="1">PB745_02</strain>
        <tissue evidence="1">Gill</tissue>
    </source>
</reference>
<dbReference type="PANTHER" id="PTHR23278">
    <property type="entry name" value="SIDESTEP PROTEIN"/>
    <property type="match status" value="1"/>
</dbReference>
<accession>A0AAE1P3Q4</accession>
<proteinExistence type="predicted"/>
<name>A0AAE1P3Q4_9EUCA</name>
<protein>
    <submittedName>
        <fullName evidence="1">Uncharacterized protein</fullName>
    </submittedName>
</protein>
<sequence length="190" mass="20503">MSPEGPAVPLKSVGREEGLTGQYTLTQLKEDKVEVWCWAKNTVGTQATPCKFSVYAHGRPGPVRSCTVGNHTASTFTVGCLRGPLRGTNTFYTLMVYTQSQDGGGGGGGRGQSGAVIHKLGQMVRNITNQHPFFHVEGLQAGQEFALVVRVTNEEGISPPVVLSAFTLKDNAHPVIVSEQQRSDRKCYKL</sequence>
<dbReference type="SUPFAM" id="SSF49265">
    <property type="entry name" value="Fibronectin type III"/>
    <property type="match status" value="1"/>
</dbReference>
<gene>
    <name evidence="1" type="ORF">Pmani_026967</name>
</gene>
<dbReference type="Proteomes" id="UP001292094">
    <property type="component" value="Unassembled WGS sequence"/>
</dbReference>
<dbReference type="EMBL" id="JAWZYT010002973">
    <property type="protein sequence ID" value="KAK4300893.1"/>
    <property type="molecule type" value="Genomic_DNA"/>
</dbReference>
<dbReference type="AlphaFoldDB" id="A0AAE1P3Q4"/>
<keyword evidence="2" id="KW-1185">Reference proteome</keyword>
<dbReference type="InterPro" id="IPR036116">
    <property type="entry name" value="FN3_sf"/>
</dbReference>
<organism evidence="1 2">
    <name type="scientific">Petrolisthes manimaculis</name>
    <dbReference type="NCBI Taxonomy" id="1843537"/>
    <lineage>
        <taxon>Eukaryota</taxon>
        <taxon>Metazoa</taxon>
        <taxon>Ecdysozoa</taxon>
        <taxon>Arthropoda</taxon>
        <taxon>Crustacea</taxon>
        <taxon>Multicrustacea</taxon>
        <taxon>Malacostraca</taxon>
        <taxon>Eumalacostraca</taxon>
        <taxon>Eucarida</taxon>
        <taxon>Decapoda</taxon>
        <taxon>Pleocyemata</taxon>
        <taxon>Anomura</taxon>
        <taxon>Galatheoidea</taxon>
        <taxon>Porcellanidae</taxon>
        <taxon>Petrolisthes</taxon>
    </lineage>
</organism>
<comment type="caution">
    <text evidence="1">The sequence shown here is derived from an EMBL/GenBank/DDBJ whole genome shotgun (WGS) entry which is preliminary data.</text>
</comment>